<dbReference type="PANTHER" id="PTHR30636:SF3">
    <property type="entry name" value="UPF0701 PROTEIN YICC"/>
    <property type="match status" value="1"/>
</dbReference>
<reference evidence="8" key="1">
    <citation type="submission" date="2022-03" db="EMBL/GenBank/DDBJ databases">
        <title>Complete genome sequence of Caldinitratiruptor microaerophilus.</title>
        <authorList>
            <person name="Mukaiyama R."/>
            <person name="Nishiyama T."/>
            <person name="Ueda K."/>
        </authorList>
    </citation>
    <scope>NUCLEOTIDE SEQUENCE</scope>
    <source>
        <strain evidence="8">JCM 16183</strain>
    </source>
</reference>
<dbReference type="Proteomes" id="UP001163687">
    <property type="component" value="Chromosome"/>
</dbReference>
<dbReference type="InterPro" id="IPR005229">
    <property type="entry name" value="YicC/YloC-like"/>
</dbReference>
<dbReference type="Pfam" id="PF08340">
    <property type="entry name" value="YicC-like_C"/>
    <property type="match status" value="1"/>
</dbReference>
<keyword evidence="3" id="KW-0255">Endonuclease</keyword>
<sequence length="296" mass="32742">MRSMTGYGRGEAEGPAGRFTAELRAVNHRYAEIVLRLPRPLVALEDDARRLIQEEVRRGRVEVAVDWRPAGAARPRILVDRELALAYDSALRELSDVIGRKLELTADILLRLPDVLIVDQPDIPKDLVWGTLSEALRAAVSALVAMREREGAALAADLGERLGRIEEAVGEIAGRAPAVVEEYRRRLEQRLGQLGAPGLVDPARLAQEVALFAERADITEEIVRLRSHLDQFRRLLAGVGGPRSEPVGRQMDFLVQEMGREIGTLGAKAQDLAIAGRVLAVRTELEKIREQVQNIE</sequence>
<evidence type="ECO:0000259" key="6">
    <source>
        <dbReference type="Pfam" id="PF03755"/>
    </source>
</evidence>
<organism evidence="8 9">
    <name type="scientific">Caldinitratiruptor microaerophilus</name>
    <dbReference type="NCBI Taxonomy" id="671077"/>
    <lineage>
        <taxon>Bacteria</taxon>
        <taxon>Bacillati</taxon>
        <taxon>Bacillota</taxon>
        <taxon>Clostridia</taxon>
        <taxon>Eubacteriales</taxon>
        <taxon>Symbiobacteriaceae</taxon>
        <taxon>Caldinitratiruptor</taxon>
    </lineage>
</organism>
<evidence type="ECO:0000256" key="4">
    <source>
        <dbReference type="ARBA" id="ARBA00022801"/>
    </source>
</evidence>
<dbReference type="PANTHER" id="PTHR30636">
    <property type="entry name" value="UPF0701 PROTEIN YICC"/>
    <property type="match status" value="1"/>
</dbReference>
<evidence type="ECO:0000256" key="1">
    <source>
        <dbReference type="ARBA" id="ARBA00001968"/>
    </source>
</evidence>
<dbReference type="Pfam" id="PF03755">
    <property type="entry name" value="YicC-like_N"/>
    <property type="match status" value="1"/>
</dbReference>
<evidence type="ECO:0008006" key="10">
    <source>
        <dbReference type="Google" id="ProtNLM"/>
    </source>
</evidence>
<evidence type="ECO:0000256" key="2">
    <source>
        <dbReference type="ARBA" id="ARBA00022722"/>
    </source>
</evidence>
<keyword evidence="9" id="KW-1185">Reference proteome</keyword>
<accession>A0AA35G9V0</accession>
<comment type="similarity">
    <text evidence="5">Belongs to the YicC/YloC family.</text>
</comment>
<dbReference type="InterPro" id="IPR013551">
    <property type="entry name" value="YicC-like_C"/>
</dbReference>
<protein>
    <recommendedName>
        <fullName evidence="10">YicC family protein</fullName>
    </recommendedName>
</protein>
<keyword evidence="2" id="KW-0540">Nuclease</keyword>
<dbReference type="AlphaFoldDB" id="A0AA35G9V0"/>
<gene>
    <name evidence="8" type="ORF">caldi_17540</name>
</gene>
<dbReference type="GO" id="GO:0016787">
    <property type="term" value="F:hydrolase activity"/>
    <property type="evidence" value="ECO:0007669"/>
    <property type="project" value="UniProtKB-KW"/>
</dbReference>
<feature type="domain" description="Endoribonuclease YicC-like C-terminal" evidence="7">
    <location>
        <begin position="173"/>
        <end position="296"/>
    </location>
</feature>
<evidence type="ECO:0000313" key="8">
    <source>
        <dbReference type="EMBL" id="BDG60664.1"/>
    </source>
</evidence>
<proteinExistence type="inferred from homology"/>
<feature type="domain" description="Endoribonuclease YicC-like N-terminal" evidence="6">
    <location>
        <begin position="1"/>
        <end position="155"/>
    </location>
</feature>
<name>A0AA35G9V0_9FIRM</name>
<evidence type="ECO:0000256" key="5">
    <source>
        <dbReference type="ARBA" id="ARBA00035648"/>
    </source>
</evidence>
<comment type="cofactor">
    <cofactor evidence="1">
        <name>a divalent metal cation</name>
        <dbReference type="ChEBI" id="CHEBI:60240"/>
    </cofactor>
</comment>
<evidence type="ECO:0000313" key="9">
    <source>
        <dbReference type="Proteomes" id="UP001163687"/>
    </source>
</evidence>
<evidence type="ECO:0000259" key="7">
    <source>
        <dbReference type="Pfam" id="PF08340"/>
    </source>
</evidence>
<dbReference type="GO" id="GO:0004521">
    <property type="term" value="F:RNA endonuclease activity"/>
    <property type="evidence" value="ECO:0007669"/>
    <property type="project" value="InterPro"/>
</dbReference>
<dbReference type="InterPro" id="IPR013527">
    <property type="entry name" value="YicC-like_N"/>
</dbReference>
<dbReference type="KEGG" id="cmic:caldi_17540"/>
<dbReference type="EMBL" id="AP025628">
    <property type="protein sequence ID" value="BDG60664.1"/>
    <property type="molecule type" value="Genomic_DNA"/>
</dbReference>
<dbReference type="NCBIfam" id="TIGR00255">
    <property type="entry name" value="YicC/YloC family endoribonuclease"/>
    <property type="match status" value="1"/>
</dbReference>
<evidence type="ECO:0000256" key="3">
    <source>
        <dbReference type="ARBA" id="ARBA00022759"/>
    </source>
</evidence>
<keyword evidence="4" id="KW-0378">Hydrolase</keyword>